<reference evidence="1" key="1">
    <citation type="submission" date="2021-05" db="EMBL/GenBank/DDBJ databases">
        <authorList>
            <person name="Pan Q."/>
            <person name="Jouanno E."/>
            <person name="Zahm M."/>
            <person name="Klopp C."/>
            <person name="Cabau C."/>
            <person name="Louis A."/>
            <person name="Berthelot C."/>
            <person name="Parey E."/>
            <person name="Roest Crollius H."/>
            <person name="Montfort J."/>
            <person name="Robinson-Rechavi M."/>
            <person name="Bouchez O."/>
            <person name="Lampietro C."/>
            <person name="Lopez Roques C."/>
            <person name="Donnadieu C."/>
            <person name="Postlethwait J."/>
            <person name="Bobe J."/>
            <person name="Dillon D."/>
            <person name="Chandos A."/>
            <person name="von Hippel F."/>
            <person name="Guiguen Y."/>
        </authorList>
    </citation>
    <scope>NUCLEOTIDE SEQUENCE</scope>
    <source>
        <strain evidence="1">YG-Jan2019</strain>
    </source>
</reference>
<evidence type="ECO:0000313" key="2">
    <source>
        <dbReference type="Proteomes" id="UP001157502"/>
    </source>
</evidence>
<gene>
    <name evidence="1" type="ORF">DPEC_G00255290</name>
</gene>
<proteinExistence type="predicted"/>
<protein>
    <submittedName>
        <fullName evidence="1">Uncharacterized protein</fullName>
    </submittedName>
</protein>
<organism evidence="1 2">
    <name type="scientific">Dallia pectoralis</name>
    <name type="common">Alaska blackfish</name>
    <dbReference type="NCBI Taxonomy" id="75939"/>
    <lineage>
        <taxon>Eukaryota</taxon>
        <taxon>Metazoa</taxon>
        <taxon>Chordata</taxon>
        <taxon>Craniata</taxon>
        <taxon>Vertebrata</taxon>
        <taxon>Euteleostomi</taxon>
        <taxon>Actinopterygii</taxon>
        <taxon>Neopterygii</taxon>
        <taxon>Teleostei</taxon>
        <taxon>Protacanthopterygii</taxon>
        <taxon>Esociformes</taxon>
        <taxon>Umbridae</taxon>
        <taxon>Dallia</taxon>
    </lineage>
</organism>
<keyword evidence="2" id="KW-1185">Reference proteome</keyword>
<sequence>MLFSLSLVTDSDYEEIYREPSPSLSREKRNGRMRLSLMYPSALKSNRLSDYSSHAVRSAVLFGLLRVITVGLPVLTRGRQFKHKLAFTLLTKGWGAAAGPHLSPTGISTGSSLLVSLLCI</sequence>
<dbReference type="EMBL" id="CM055749">
    <property type="protein sequence ID" value="KAJ7994993.1"/>
    <property type="molecule type" value="Genomic_DNA"/>
</dbReference>
<evidence type="ECO:0000313" key="1">
    <source>
        <dbReference type="EMBL" id="KAJ7994993.1"/>
    </source>
</evidence>
<dbReference type="Proteomes" id="UP001157502">
    <property type="component" value="Chromosome 22"/>
</dbReference>
<comment type="caution">
    <text evidence="1">The sequence shown here is derived from an EMBL/GenBank/DDBJ whole genome shotgun (WGS) entry which is preliminary data.</text>
</comment>
<name>A0ACC2FUH6_DALPE</name>
<accession>A0ACC2FUH6</accession>